<dbReference type="InterPro" id="IPR045053">
    <property type="entry name" value="MAN-like"/>
</dbReference>
<dbReference type="Gene3D" id="3.20.20.80">
    <property type="entry name" value="Glycosidases"/>
    <property type="match status" value="1"/>
</dbReference>
<protein>
    <submittedName>
        <fullName evidence="1">Uncharacterized protein</fullName>
    </submittedName>
</protein>
<dbReference type="EMBL" id="LJCR01001861">
    <property type="protein sequence ID" value="KPV49607.1"/>
    <property type="molecule type" value="Genomic_DNA"/>
</dbReference>
<dbReference type="SUPFAM" id="SSF51445">
    <property type="entry name" value="(Trans)glycosidases"/>
    <property type="match status" value="1"/>
</dbReference>
<feature type="non-terminal residue" evidence="1">
    <location>
        <position position="1"/>
    </location>
</feature>
<reference evidence="1 2" key="1">
    <citation type="submission" date="2015-09" db="EMBL/GenBank/DDBJ databases">
        <title>Draft genome sequence of Kouleothrix aurantiaca JCM 19913.</title>
        <authorList>
            <person name="Hemp J."/>
        </authorList>
    </citation>
    <scope>NUCLEOTIDE SEQUENCE [LARGE SCALE GENOMIC DNA]</scope>
    <source>
        <strain evidence="1 2">COM-B</strain>
    </source>
</reference>
<evidence type="ECO:0000313" key="1">
    <source>
        <dbReference type="EMBL" id="KPV49607.1"/>
    </source>
</evidence>
<dbReference type="Proteomes" id="UP000050509">
    <property type="component" value="Unassembled WGS sequence"/>
</dbReference>
<accession>A0A0P9CVC5</accession>
<comment type="caution">
    <text evidence="1">The sequence shown here is derived from an EMBL/GenBank/DDBJ whole genome shotgun (WGS) entry which is preliminary data.</text>
</comment>
<dbReference type="InterPro" id="IPR017853">
    <property type="entry name" value="GH"/>
</dbReference>
<dbReference type="GO" id="GO:0004553">
    <property type="term" value="F:hydrolase activity, hydrolyzing O-glycosyl compounds"/>
    <property type="evidence" value="ECO:0007669"/>
    <property type="project" value="InterPro"/>
</dbReference>
<proteinExistence type="predicted"/>
<dbReference type="AlphaFoldDB" id="A0A0P9CVC5"/>
<keyword evidence="2" id="KW-1185">Reference proteome</keyword>
<dbReference type="PANTHER" id="PTHR31451">
    <property type="match status" value="1"/>
</dbReference>
<name>A0A0P9CVC5_9CHLR</name>
<gene>
    <name evidence="1" type="ORF">SE17_31655</name>
</gene>
<sequence length="381" mass="41934">PIFADDDRIAIWDLHNEPDNYGMWGEGRSADVLSWLGRMADAVHALDQNHLVTVGMGLHPNVWLPGPDGRRVIDYSDVVSVHNYASDTATQQLEAVRTHTDKPILVEEFGWPTGPACLANYSEDIQLKLYQAEMDAVAGGRAAGAIAWVLRDYDAAPTGRWDGREEYFGLYRADGSLKPAATPFRALVVPPLPGAATSALPLTSSHPRFPSNKQGPLRIAGTPYTVKRAFRRAWELFGGSSSFGPPLTDAFERQPDRQVVQYFRDVVLEYYPEQGGDAKTTPEAQQVMWVVRPRPLGAEAVAGRLLRPAPPRGAFLAFYQRVNGAWRLGQPLSGELRERVNGADLNVQYFERGRLEQPPDGRVRFSAVGAQAWAAECGQAG</sequence>
<organism evidence="1 2">
    <name type="scientific">Kouleothrix aurantiaca</name>
    <dbReference type="NCBI Taxonomy" id="186479"/>
    <lineage>
        <taxon>Bacteria</taxon>
        <taxon>Bacillati</taxon>
        <taxon>Chloroflexota</taxon>
        <taxon>Chloroflexia</taxon>
        <taxon>Chloroflexales</taxon>
        <taxon>Roseiflexineae</taxon>
        <taxon>Roseiflexaceae</taxon>
        <taxon>Kouleothrix</taxon>
    </lineage>
</organism>
<evidence type="ECO:0000313" key="2">
    <source>
        <dbReference type="Proteomes" id="UP000050509"/>
    </source>
</evidence>
<dbReference type="PATRIC" id="fig|186479.3.peg.3233"/>